<sequence>MSRHHKINADTRYAFISIALMVSAFLIFAGLMMSPLGLNGQTRINLICLSLYSILLFAAAGGVFSIRVAWLRKKSGV</sequence>
<feature type="transmembrane region" description="Helical" evidence="1">
    <location>
        <begin position="44"/>
        <end position="70"/>
    </location>
</feature>
<proteinExistence type="predicted"/>
<dbReference type="Proteomes" id="UP000234767">
    <property type="component" value="Unassembled WGS sequence"/>
</dbReference>
<dbReference type="AlphaFoldDB" id="A0A2I1XDD9"/>
<evidence type="ECO:0000313" key="2">
    <source>
        <dbReference type="EMBL" id="PLA40638.1"/>
    </source>
</evidence>
<evidence type="ECO:0000256" key="1">
    <source>
        <dbReference type="SAM" id="Phobius"/>
    </source>
</evidence>
<accession>A0A2I1XDD9</accession>
<organism evidence="2 3">
    <name type="scientific">Neisseria sicca</name>
    <dbReference type="NCBI Taxonomy" id="490"/>
    <lineage>
        <taxon>Bacteria</taxon>
        <taxon>Pseudomonadati</taxon>
        <taxon>Pseudomonadota</taxon>
        <taxon>Betaproteobacteria</taxon>
        <taxon>Neisseriales</taxon>
        <taxon>Neisseriaceae</taxon>
        <taxon>Neisseria</taxon>
    </lineage>
</organism>
<keyword evidence="1" id="KW-1133">Transmembrane helix</keyword>
<reference evidence="2 3" key="1">
    <citation type="submission" date="2017-12" db="EMBL/GenBank/DDBJ databases">
        <title>Phylogenetic diversity of female urinary microbiome.</title>
        <authorList>
            <person name="Thomas-White K."/>
            <person name="Wolfe A.J."/>
        </authorList>
    </citation>
    <scope>NUCLEOTIDE SEQUENCE [LARGE SCALE GENOMIC DNA]</scope>
    <source>
        <strain evidence="2 3">UMB0321</strain>
    </source>
</reference>
<comment type="caution">
    <text evidence="2">The sequence shown here is derived from an EMBL/GenBank/DDBJ whole genome shotgun (WGS) entry which is preliminary data.</text>
</comment>
<protein>
    <submittedName>
        <fullName evidence="2">Cytochrome b6</fullName>
    </submittedName>
</protein>
<evidence type="ECO:0000313" key="3">
    <source>
        <dbReference type="Proteomes" id="UP000234767"/>
    </source>
</evidence>
<gene>
    <name evidence="2" type="ORF">CYK00_03430</name>
</gene>
<dbReference type="EMBL" id="PKJO01000003">
    <property type="protein sequence ID" value="PLA40638.1"/>
    <property type="molecule type" value="Genomic_DNA"/>
</dbReference>
<name>A0A2I1XDD9_NEISI</name>
<keyword evidence="1" id="KW-0812">Transmembrane</keyword>
<keyword evidence="1" id="KW-0472">Membrane</keyword>
<feature type="transmembrane region" description="Helical" evidence="1">
    <location>
        <begin position="12"/>
        <end position="32"/>
    </location>
</feature>